<feature type="transmembrane region" description="Helical" evidence="1">
    <location>
        <begin position="7"/>
        <end position="31"/>
    </location>
</feature>
<dbReference type="PANTHER" id="PTHR45661:SF3">
    <property type="entry name" value="IG-LIKE DOMAIN-CONTAINING PROTEIN"/>
    <property type="match status" value="1"/>
</dbReference>
<reference evidence="3" key="1">
    <citation type="submission" date="2016-11" db="EMBL/GenBank/DDBJ databases">
        <authorList>
            <person name="Varghese N."/>
            <person name="Submissions S."/>
        </authorList>
    </citation>
    <scope>NUCLEOTIDE SEQUENCE [LARGE SCALE GENOMIC DNA]</scope>
    <source>
        <strain evidence="3">DSM 3071</strain>
    </source>
</reference>
<dbReference type="InterPro" id="IPR026906">
    <property type="entry name" value="LRR_5"/>
</dbReference>
<dbReference type="EMBL" id="FQXK01000058">
    <property type="protein sequence ID" value="SHJ04123.1"/>
    <property type="molecule type" value="Genomic_DNA"/>
</dbReference>
<dbReference type="PANTHER" id="PTHR45661">
    <property type="entry name" value="SURFACE ANTIGEN"/>
    <property type="match status" value="1"/>
</dbReference>
<accession>A0A1M6G2D4</accession>
<evidence type="ECO:0000313" key="2">
    <source>
        <dbReference type="EMBL" id="SHJ04123.1"/>
    </source>
</evidence>
<dbReference type="AlphaFoldDB" id="A0A1M6G2D4"/>
<organism evidence="2 3">
    <name type="scientific">Butyrivibrio fibrisolvens DSM 3071</name>
    <dbReference type="NCBI Taxonomy" id="1121131"/>
    <lineage>
        <taxon>Bacteria</taxon>
        <taxon>Bacillati</taxon>
        <taxon>Bacillota</taxon>
        <taxon>Clostridia</taxon>
        <taxon>Lachnospirales</taxon>
        <taxon>Lachnospiraceae</taxon>
        <taxon>Butyrivibrio</taxon>
    </lineage>
</organism>
<keyword evidence="3" id="KW-1185">Reference proteome</keyword>
<evidence type="ECO:0000256" key="1">
    <source>
        <dbReference type="SAM" id="Phobius"/>
    </source>
</evidence>
<evidence type="ECO:0000313" key="3">
    <source>
        <dbReference type="Proteomes" id="UP000184278"/>
    </source>
</evidence>
<dbReference type="Proteomes" id="UP000184278">
    <property type="component" value="Unassembled WGS sequence"/>
</dbReference>
<dbReference type="Gene3D" id="3.80.10.10">
    <property type="entry name" value="Ribonuclease Inhibitor"/>
    <property type="match status" value="1"/>
</dbReference>
<dbReference type="Pfam" id="PF13306">
    <property type="entry name" value="LRR_5"/>
    <property type="match status" value="1"/>
</dbReference>
<gene>
    <name evidence="2" type="ORF">SAMN02745229_04016</name>
</gene>
<proteinExistence type="predicted"/>
<keyword evidence="1" id="KW-1133">Transmembrane helix</keyword>
<dbReference type="SUPFAM" id="SSF52058">
    <property type="entry name" value="L domain-like"/>
    <property type="match status" value="1"/>
</dbReference>
<sequence length="250" mass="28402">MNNLKKSYVTCLIAIVIAIVITGIAICYFKYSDYDIKSEDDLLKVAQSINSENAERTGQFGENINWYYRKGVMVVNGEGEFDYAYRLEKDNQYDDLRIKVKWLVINEGITKLARASFGGFINLEMVLLPDSMTNLSVYSFRSCFKLKHITIPDNVKVITSGVFAYSGLIDVVIPDNTVRIKDCAFSDCYDLETIVLPDNIERVSRYAFGEGGYELGIVVKITWRGKSYSSTRDFYLDFEKNGGDTAKDED</sequence>
<dbReference type="RefSeq" id="WP_073390428.1">
    <property type="nucleotide sequence ID" value="NZ_FQXK01000058.1"/>
</dbReference>
<name>A0A1M6G2D4_BUTFI</name>
<keyword evidence="1" id="KW-0812">Transmembrane</keyword>
<dbReference type="GeneID" id="89508072"/>
<keyword evidence="1" id="KW-0472">Membrane</keyword>
<dbReference type="InterPro" id="IPR032675">
    <property type="entry name" value="LRR_dom_sf"/>
</dbReference>
<dbReference type="InterPro" id="IPR053139">
    <property type="entry name" value="Surface_bspA-like"/>
</dbReference>
<protein>
    <submittedName>
        <fullName evidence="2">Leucine rich repeat-containing protein</fullName>
    </submittedName>
</protein>
<dbReference type="STRING" id="1121131.SAMN02745229_04016"/>
<dbReference type="OrthoDB" id="1814867at2"/>